<organism evidence="2 3">
    <name type="scientific">Hyaloperonospora arabidopsidis (strain Emoy2)</name>
    <name type="common">Downy mildew agent</name>
    <name type="synonym">Peronospora arabidopsidis</name>
    <dbReference type="NCBI Taxonomy" id="559515"/>
    <lineage>
        <taxon>Eukaryota</taxon>
        <taxon>Sar</taxon>
        <taxon>Stramenopiles</taxon>
        <taxon>Oomycota</taxon>
        <taxon>Peronosporomycetes</taxon>
        <taxon>Peronosporales</taxon>
        <taxon>Peronosporaceae</taxon>
        <taxon>Hyaloperonospora</taxon>
    </lineage>
</organism>
<dbReference type="InParanoid" id="M4BL15"/>
<feature type="region of interest" description="Disordered" evidence="1">
    <location>
        <begin position="26"/>
        <end position="84"/>
    </location>
</feature>
<dbReference type="Proteomes" id="UP000011713">
    <property type="component" value="Unassembled WGS sequence"/>
</dbReference>
<reference evidence="2" key="2">
    <citation type="submission" date="2015-06" db="UniProtKB">
        <authorList>
            <consortium name="EnsemblProtists"/>
        </authorList>
    </citation>
    <scope>IDENTIFICATION</scope>
    <source>
        <strain evidence="2">Emoy2</strain>
    </source>
</reference>
<keyword evidence="3" id="KW-1185">Reference proteome</keyword>
<dbReference type="EMBL" id="JH598368">
    <property type="status" value="NOT_ANNOTATED_CDS"/>
    <property type="molecule type" value="Genomic_DNA"/>
</dbReference>
<evidence type="ECO:0000256" key="1">
    <source>
        <dbReference type="SAM" id="MobiDB-lite"/>
    </source>
</evidence>
<evidence type="ECO:0000313" key="3">
    <source>
        <dbReference type="Proteomes" id="UP000011713"/>
    </source>
</evidence>
<sequence length="84" mass="8676">MIPSLFSASTTEAEFARQNSHIAAQHVSGNGVRGNVDGGDGVDDEVDGGDDVWDEAAGADGASSQSMKCKLQHGSCSGDEEDYK</sequence>
<protein>
    <submittedName>
        <fullName evidence="2">Uncharacterized protein</fullName>
    </submittedName>
</protein>
<dbReference type="AlphaFoldDB" id="M4BL15"/>
<evidence type="ECO:0000313" key="2">
    <source>
        <dbReference type="EnsemblProtists" id="HpaP807100"/>
    </source>
</evidence>
<feature type="compositionally biased region" description="Acidic residues" evidence="1">
    <location>
        <begin position="40"/>
        <end position="54"/>
    </location>
</feature>
<dbReference type="HOGENOM" id="CLU_2532310_0_0_1"/>
<accession>M4BL15</accession>
<reference evidence="3" key="1">
    <citation type="journal article" date="2010" name="Science">
        <title>Signatures of adaptation to obligate biotrophy in the Hyaloperonospora arabidopsidis genome.</title>
        <authorList>
            <person name="Baxter L."/>
            <person name="Tripathy S."/>
            <person name="Ishaque N."/>
            <person name="Boot N."/>
            <person name="Cabral A."/>
            <person name="Kemen E."/>
            <person name="Thines M."/>
            <person name="Ah-Fong A."/>
            <person name="Anderson R."/>
            <person name="Badejoko W."/>
            <person name="Bittner-Eddy P."/>
            <person name="Boore J.L."/>
            <person name="Chibucos M.C."/>
            <person name="Coates M."/>
            <person name="Dehal P."/>
            <person name="Delehaunty K."/>
            <person name="Dong S."/>
            <person name="Downton P."/>
            <person name="Dumas B."/>
            <person name="Fabro G."/>
            <person name="Fronick C."/>
            <person name="Fuerstenberg S.I."/>
            <person name="Fulton L."/>
            <person name="Gaulin E."/>
            <person name="Govers F."/>
            <person name="Hughes L."/>
            <person name="Humphray S."/>
            <person name="Jiang R.H."/>
            <person name="Judelson H."/>
            <person name="Kamoun S."/>
            <person name="Kyung K."/>
            <person name="Meijer H."/>
            <person name="Minx P."/>
            <person name="Morris P."/>
            <person name="Nelson J."/>
            <person name="Phuntumart V."/>
            <person name="Qutob D."/>
            <person name="Rehmany A."/>
            <person name="Rougon-Cardoso A."/>
            <person name="Ryden P."/>
            <person name="Torto-Alalibo T."/>
            <person name="Studholme D."/>
            <person name="Wang Y."/>
            <person name="Win J."/>
            <person name="Wood J."/>
            <person name="Clifton S.W."/>
            <person name="Rogers J."/>
            <person name="Van den Ackerveken G."/>
            <person name="Jones J.D."/>
            <person name="McDowell J.M."/>
            <person name="Beynon J."/>
            <person name="Tyler B.M."/>
        </authorList>
    </citation>
    <scope>NUCLEOTIDE SEQUENCE [LARGE SCALE GENOMIC DNA]</scope>
    <source>
        <strain evidence="3">Emoy2</strain>
    </source>
</reference>
<proteinExistence type="predicted"/>
<dbReference type="VEuPathDB" id="FungiDB:HpaG807100"/>
<dbReference type="EnsemblProtists" id="HpaT807100">
    <property type="protein sequence ID" value="HpaP807100"/>
    <property type="gene ID" value="HpaG807100"/>
</dbReference>
<name>M4BL15_HYAAE</name>